<dbReference type="SUPFAM" id="SSF56731">
    <property type="entry name" value="DNA primase core"/>
    <property type="match status" value="1"/>
</dbReference>
<organism evidence="1 2">
    <name type="scientific">Streptomyces halobius</name>
    <dbReference type="NCBI Taxonomy" id="2879846"/>
    <lineage>
        <taxon>Bacteria</taxon>
        <taxon>Bacillati</taxon>
        <taxon>Actinomycetota</taxon>
        <taxon>Actinomycetes</taxon>
        <taxon>Kitasatosporales</taxon>
        <taxon>Streptomycetaceae</taxon>
        <taxon>Streptomyces</taxon>
    </lineage>
</organism>
<gene>
    <name evidence="1" type="ORF">K9S39_06895</name>
</gene>
<dbReference type="Gene3D" id="3.40.1360.10">
    <property type="match status" value="1"/>
</dbReference>
<keyword evidence="2" id="KW-1185">Reference proteome</keyword>
<dbReference type="Pfam" id="PF13155">
    <property type="entry name" value="Toprim_2"/>
    <property type="match status" value="1"/>
</dbReference>
<evidence type="ECO:0000313" key="1">
    <source>
        <dbReference type="EMBL" id="UQA91620.1"/>
    </source>
</evidence>
<evidence type="ECO:0000313" key="2">
    <source>
        <dbReference type="Proteomes" id="UP000830115"/>
    </source>
</evidence>
<reference evidence="1" key="1">
    <citation type="submission" date="2021-10" db="EMBL/GenBank/DDBJ databases">
        <title>Streptomyces nigrumlapis sp.nov.,an antimicrobial producing actinobacterium isolated from Black Gobi rocks.</title>
        <authorList>
            <person name="Wen Y."/>
            <person name="Zhang W."/>
            <person name="Liu X.G."/>
        </authorList>
    </citation>
    <scope>NUCLEOTIDE SEQUENCE</scope>
    <source>
        <strain evidence="1">ST13-2-2</strain>
    </source>
</reference>
<name>A0ABY4M1M9_9ACTN</name>
<sequence>MQTLSAEQRRFFEQAVSTYQSNLTSDTSVQAYLMGRGFGPAEAATFRLGVVRRHLVGHEGFAGRLAIPYLTPTGVVNIRFRCLRQHDCASEDCPKYLGMDGAENRLYNVLDLKKPGRAICVAEGELDAATLSMAGLPAVGVPGVESWQDHWGRCLEDFDQIYTFADGDKAGRRFAKFLAKEVRARPVRIPAGEDCNSIYVKEGPNGLRKLISE</sequence>
<accession>A0ABY4M1M9</accession>
<dbReference type="CDD" id="cd01029">
    <property type="entry name" value="TOPRIM_primases"/>
    <property type="match status" value="1"/>
</dbReference>
<dbReference type="EMBL" id="CP086322">
    <property type="protein sequence ID" value="UQA91620.1"/>
    <property type="molecule type" value="Genomic_DNA"/>
</dbReference>
<dbReference type="RefSeq" id="WP_248862428.1">
    <property type="nucleotide sequence ID" value="NZ_CP086322.1"/>
</dbReference>
<proteinExistence type="predicted"/>
<dbReference type="InterPro" id="IPR034154">
    <property type="entry name" value="TOPRIM_DnaG/twinkle"/>
</dbReference>
<protein>
    <submittedName>
        <fullName evidence="1">Toprim domain-containing protein</fullName>
    </submittedName>
</protein>
<dbReference type="Proteomes" id="UP000830115">
    <property type="component" value="Chromosome"/>
</dbReference>